<dbReference type="Pfam" id="PF02995">
    <property type="entry name" value="DUF229"/>
    <property type="match status" value="1"/>
</dbReference>
<dbReference type="PANTHER" id="PTHR10974">
    <property type="entry name" value="FI08016P-RELATED"/>
    <property type="match status" value="1"/>
</dbReference>
<organism evidence="2">
    <name type="scientific">Palpitomonas bilix</name>
    <dbReference type="NCBI Taxonomy" id="652834"/>
    <lineage>
        <taxon>Eukaryota</taxon>
        <taxon>Eukaryota incertae sedis</taxon>
    </lineage>
</organism>
<dbReference type="PANTHER" id="PTHR10974:SF1">
    <property type="entry name" value="FI08016P-RELATED"/>
    <property type="match status" value="1"/>
</dbReference>
<dbReference type="AlphaFoldDB" id="A0A7S3GFA2"/>
<protein>
    <submittedName>
        <fullName evidence="2">Uncharacterized protein</fullName>
    </submittedName>
</protein>
<evidence type="ECO:0000313" key="2">
    <source>
        <dbReference type="EMBL" id="CAE0264368.1"/>
    </source>
</evidence>
<name>A0A7S3GFA2_9EUKA</name>
<sequence length="532" mass="59031">MQSDKGWAPRQSFVFTSFSTINKEGTSPNAVPLFAGKRWDVDKHGSARSKTKVWTMDYERVDSAGIPLMDSYPLFLWEELHQQGYVSVYGNIYGGFMGCRFWNNTFDVLLPSIAAFNTPPKYTDTLYKPRVEVGEGACIAGHLVCEYLLQYVKDVFLSDTNVGKDEAPPVGRFLYLPFYEGHRGELASIGQVDEKLASTLIEVMKRDKEGKVSIAILGDHGFKGEDRKHPFLSFILPHSLNERRGEGGERRQNEKEGKEVGREHGGGRRSFDILDINQARLISHFDVYLTLRHILGLKWRRRDIANNGGGGGEEEKWGQDVPSTAVSLLADEVPATRECWEAGVEPGSCVCEKVTSVKVKEGRAAAAVKRVVGDAIVAINTMLESMQARCEVLSLKKVKSVQRVDKAGGPPSTGREEDKSKAQRYPIFVIQFEVENYDSVFELSASGGDCANRWKKSEGEDGKGGGKDAGFALPELLGPFFSTVDGGDVQSELCYRVLSFRQITAYSRFDACSDGRVLSDFCLCQPPSILRR</sequence>
<reference evidence="2" key="1">
    <citation type="submission" date="2021-01" db="EMBL/GenBank/DDBJ databases">
        <authorList>
            <person name="Corre E."/>
            <person name="Pelletier E."/>
            <person name="Niang G."/>
            <person name="Scheremetjew M."/>
            <person name="Finn R."/>
            <person name="Kale V."/>
            <person name="Holt S."/>
            <person name="Cochrane G."/>
            <person name="Meng A."/>
            <person name="Brown T."/>
            <person name="Cohen L."/>
        </authorList>
    </citation>
    <scope>NUCLEOTIDE SEQUENCE</scope>
    <source>
        <strain evidence="2">NIES-2562</strain>
    </source>
</reference>
<evidence type="ECO:0000256" key="1">
    <source>
        <dbReference type="SAM" id="MobiDB-lite"/>
    </source>
</evidence>
<dbReference type="EMBL" id="HBIB01040908">
    <property type="protein sequence ID" value="CAE0264368.1"/>
    <property type="molecule type" value="Transcribed_RNA"/>
</dbReference>
<proteinExistence type="predicted"/>
<dbReference type="GO" id="GO:0005615">
    <property type="term" value="C:extracellular space"/>
    <property type="evidence" value="ECO:0007669"/>
    <property type="project" value="TreeGrafter"/>
</dbReference>
<gene>
    <name evidence="2" type="ORF">PBIL07802_LOCUS26672</name>
</gene>
<feature type="region of interest" description="Disordered" evidence="1">
    <location>
        <begin position="243"/>
        <end position="264"/>
    </location>
</feature>
<accession>A0A7S3GFA2</accession>
<dbReference type="InterPro" id="IPR004245">
    <property type="entry name" value="DUF229"/>
</dbReference>